<dbReference type="GO" id="GO:0032259">
    <property type="term" value="P:methylation"/>
    <property type="evidence" value="ECO:0007669"/>
    <property type="project" value="UniProtKB-KW"/>
</dbReference>
<keyword evidence="4 12" id="KW-0489">Methyltransferase</keyword>
<reference evidence="17" key="1">
    <citation type="submission" date="2015-11" db="EMBL/GenBank/DDBJ databases">
        <title>De novo transcriptome assembly of four potential Pierce s Disease insect vectors from Arizona vineyards.</title>
        <authorList>
            <person name="Tassone E.E."/>
        </authorList>
    </citation>
    <scope>NUCLEOTIDE SEQUENCE</scope>
</reference>
<keyword evidence="6 12" id="KW-0949">S-adenosyl-L-methionine</keyword>
<evidence type="ECO:0000313" key="17">
    <source>
        <dbReference type="EMBL" id="JAS97999.1"/>
    </source>
</evidence>
<accession>A0A1B6JFP7</accession>
<dbReference type="EMBL" id="GECU01009707">
    <property type="protein sequence ID" value="JAS97999.1"/>
    <property type="molecule type" value="Transcribed_RNA"/>
</dbReference>
<dbReference type="GO" id="GO:0005634">
    <property type="term" value="C:nucleus"/>
    <property type="evidence" value="ECO:0007669"/>
    <property type="project" value="TreeGrafter"/>
</dbReference>
<dbReference type="Gene3D" id="3.40.50.150">
    <property type="entry name" value="Vaccinia Virus protein VP39"/>
    <property type="match status" value="1"/>
</dbReference>
<dbReference type="AlphaFoldDB" id="A0A1B6JFP7"/>
<keyword evidence="7" id="KW-0479">Metal-binding</keyword>
<sequence>MECYSYIKLVNFIRSTNTSCDTIMSCDRPLWSDDKYMTPVNQEDPWLMFDFDDVEESSMLLDSGDPPRSGYHVNAEDGRVTLSEMHFAELQKTIKNLNSQIKEKDEVISQLVADMQRMKATLGEVMVGESNHNVVLNQNVGGIRLEDDEEYFNTYAHFGIHHEMLSDEVRTTSYQNALCLNSNTIGGSTVLDLGCGTGILSMFAARAGAAQVIGIDQSDIIYHAMDIIRENNLSDKITLVKGRLEDTELPVPQVDVIVSEWMGYFLLFEAMLDSVIYARDKHLRPGGLLLPNRCSLSLVGGCDQVLHTEMLGFWSDVYGFKMSSLRGDVVREPQTCVVSPDNVATTPAQLCMLDLMTVTTDCMEFEADFQIVATKSTLLTCLVGYFDVFFDLPNPVTFSTSPMCKPTHWKQTVFLIQNPISVKQGEVIRGKLTCRRNRKELRSLIVTIILGNAKQRYLLS</sequence>
<evidence type="ECO:0000259" key="15">
    <source>
        <dbReference type="Pfam" id="PF21137"/>
    </source>
</evidence>
<keyword evidence="5 12" id="KW-0808">Transferase</keyword>
<gene>
    <name evidence="17" type="ORF">g.15204</name>
</gene>
<dbReference type="Gene3D" id="2.70.160.11">
    <property type="entry name" value="Hnrnp arginine n-methyltransferase1"/>
    <property type="match status" value="1"/>
</dbReference>
<dbReference type="GO" id="GO:0042054">
    <property type="term" value="F:histone methyltransferase activity"/>
    <property type="evidence" value="ECO:0007669"/>
    <property type="project" value="TreeGrafter"/>
</dbReference>
<evidence type="ECO:0000256" key="6">
    <source>
        <dbReference type="ARBA" id="ARBA00022691"/>
    </source>
</evidence>
<feature type="domain" description="Protein arginine N-methyltransferase 3-like C2H2 zinc finger" evidence="15">
    <location>
        <begin position="1"/>
        <end position="39"/>
    </location>
</feature>
<feature type="domain" description="Protein arginine N-methyltransferase" evidence="16">
    <location>
        <begin position="298"/>
        <end position="448"/>
    </location>
</feature>
<keyword evidence="13" id="KW-0175">Coiled coil</keyword>
<evidence type="ECO:0000256" key="9">
    <source>
        <dbReference type="ARBA" id="ARBA00022833"/>
    </source>
</evidence>
<dbReference type="PANTHER" id="PTHR11006:SF53">
    <property type="entry name" value="PROTEIN ARGININE N-METHYLTRANSFERASE 3"/>
    <property type="match status" value="1"/>
</dbReference>
<evidence type="ECO:0000256" key="12">
    <source>
        <dbReference type="PROSITE-ProRule" id="PRU01015"/>
    </source>
</evidence>
<feature type="domain" description="Methyltransferase" evidence="14">
    <location>
        <begin position="190"/>
        <end position="287"/>
    </location>
</feature>
<dbReference type="GO" id="GO:0005829">
    <property type="term" value="C:cytosol"/>
    <property type="evidence" value="ECO:0007669"/>
    <property type="project" value="UniProtKB-SubCell"/>
</dbReference>
<evidence type="ECO:0000256" key="3">
    <source>
        <dbReference type="ARBA" id="ARBA00022490"/>
    </source>
</evidence>
<dbReference type="GO" id="GO:0008270">
    <property type="term" value="F:zinc ion binding"/>
    <property type="evidence" value="ECO:0007669"/>
    <property type="project" value="UniProtKB-KW"/>
</dbReference>
<keyword evidence="9" id="KW-0862">Zinc</keyword>
<keyword evidence="8" id="KW-0863">Zinc-finger</keyword>
<dbReference type="PROSITE" id="PS51678">
    <property type="entry name" value="SAM_MT_PRMT"/>
    <property type="match status" value="1"/>
</dbReference>
<proteinExistence type="predicted"/>
<dbReference type="Pfam" id="PF21137">
    <property type="entry name" value="ANM3_C2H2_Zf"/>
    <property type="match status" value="1"/>
</dbReference>
<dbReference type="InterPro" id="IPR025799">
    <property type="entry name" value="Arg_MeTrfase"/>
</dbReference>
<evidence type="ECO:0000256" key="4">
    <source>
        <dbReference type="ARBA" id="ARBA00022603"/>
    </source>
</evidence>
<evidence type="ECO:0000256" key="11">
    <source>
        <dbReference type="ARBA" id="ARBA00049303"/>
    </source>
</evidence>
<organism evidence="17">
    <name type="scientific">Homalodisca liturata</name>
    <dbReference type="NCBI Taxonomy" id="320908"/>
    <lineage>
        <taxon>Eukaryota</taxon>
        <taxon>Metazoa</taxon>
        <taxon>Ecdysozoa</taxon>
        <taxon>Arthropoda</taxon>
        <taxon>Hexapoda</taxon>
        <taxon>Insecta</taxon>
        <taxon>Pterygota</taxon>
        <taxon>Neoptera</taxon>
        <taxon>Paraneoptera</taxon>
        <taxon>Hemiptera</taxon>
        <taxon>Auchenorrhyncha</taxon>
        <taxon>Membracoidea</taxon>
        <taxon>Cicadellidae</taxon>
        <taxon>Cicadellinae</taxon>
        <taxon>Proconiini</taxon>
        <taxon>Homalodisca</taxon>
    </lineage>
</organism>
<dbReference type="InterPro" id="IPR036236">
    <property type="entry name" value="Znf_C2H2_sf"/>
</dbReference>
<name>A0A1B6JFP7_9HEMI</name>
<dbReference type="Pfam" id="PF13649">
    <property type="entry name" value="Methyltransf_25"/>
    <property type="match status" value="1"/>
</dbReference>
<feature type="coiled-coil region" evidence="13">
    <location>
        <begin position="87"/>
        <end position="114"/>
    </location>
</feature>
<comment type="catalytic activity">
    <reaction evidence="11">
        <text>L-arginyl-[protein] + S-adenosyl-L-methionine = N(omega)-methyl-L-arginyl-[protein] + S-adenosyl-L-homocysteine + H(+)</text>
        <dbReference type="Rhea" id="RHEA:48100"/>
        <dbReference type="Rhea" id="RHEA-COMP:10532"/>
        <dbReference type="Rhea" id="RHEA-COMP:11990"/>
        <dbReference type="ChEBI" id="CHEBI:15378"/>
        <dbReference type="ChEBI" id="CHEBI:29965"/>
        <dbReference type="ChEBI" id="CHEBI:57856"/>
        <dbReference type="ChEBI" id="CHEBI:59789"/>
        <dbReference type="ChEBI" id="CHEBI:65280"/>
    </reaction>
    <physiologicalReaction direction="left-to-right" evidence="11">
        <dbReference type="Rhea" id="RHEA:48101"/>
    </physiologicalReaction>
</comment>
<comment type="subcellular location">
    <subcellularLocation>
        <location evidence="1">Cytoplasm</location>
        <location evidence="1">Cytosol</location>
    </subcellularLocation>
</comment>
<dbReference type="SUPFAM" id="SSF53335">
    <property type="entry name" value="S-adenosyl-L-methionine-dependent methyltransferases"/>
    <property type="match status" value="1"/>
</dbReference>
<evidence type="ECO:0000256" key="8">
    <source>
        <dbReference type="ARBA" id="ARBA00022771"/>
    </source>
</evidence>
<dbReference type="InterPro" id="IPR041698">
    <property type="entry name" value="Methyltransf_25"/>
</dbReference>
<evidence type="ECO:0000256" key="10">
    <source>
        <dbReference type="ARBA" id="ARBA00047384"/>
    </source>
</evidence>
<evidence type="ECO:0000259" key="16">
    <source>
        <dbReference type="Pfam" id="PF22528"/>
    </source>
</evidence>
<comment type="catalytic activity">
    <reaction evidence="10">
        <text>L-arginyl-[protein] + 2 S-adenosyl-L-methionine = N(omega),N(omega)-dimethyl-L-arginyl-[protein] + 2 S-adenosyl-L-homocysteine + 2 H(+)</text>
        <dbReference type="Rhea" id="RHEA:48096"/>
        <dbReference type="Rhea" id="RHEA-COMP:10532"/>
        <dbReference type="Rhea" id="RHEA-COMP:11991"/>
        <dbReference type="ChEBI" id="CHEBI:15378"/>
        <dbReference type="ChEBI" id="CHEBI:29965"/>
        <dbReference type="ChEBI" id="CHEBI:57856"/>
        <dbReference type="ChEBI" id="CHEBI:59789"/>
        <dbReference type="ChEBI" id="CHEBI:61897"/>
        <dbReference type="EC" id="2.1.1.319"/>
    </reaction>
    <physiologicalReaction direction="left-to-right" evidence="10">
        <dbReference type="Rhea" id="RHEA:48097"/>
    </physiologicalReaction>
</comment>
<evidence type="ECO:0000256" key="13">
    <source>
        <dbReference type="SAM" id="Coils"/>
    </source>
</evidence>
<dbReference type="Pfam" id="PF22528">
    <property type="entry name" value="PRMT_C"/>
    <property type="match status" value="1"/>
</dbReference>
<evidence type="ECO:0000259" key="14">
    <source>
        <dbReference type="Pfam" id="PF13649"/>
    </source>
</evidence>
<evidence type="ECO:0000256" key="2">
    <source>
        <dbReference type="ARBA" id="ARBA00011925"/>
    </source>
</evidence>
<dbReference type="EC" id="2.1.1.319" evidence="2"/>
<keyword evidence="3" id="KW-0963">Cytoplasm</keyword>
<dbReference type="InterPro" id="IPR049482">
    <property type="entry name" value="ANM3-like_C2H2_Zf"/>
</dbReference>
<protein>
    <recommendedName>
        <fullName evidence="2">type I protein arginine methyltransferase</fullName>
        <ecNumber evidence="2">2.1.1.319</ecNumber>
    </recommendedName>
</protein>
<dbReference type="PANTHER" id="PTHR11006">
    <property type="entry name" value="PROTEIN ARGININE N-METHYLTRANSFERASE"/>
    <property type="match status" value="1"/>
</dbReference>
<dbReference type="GO" id="GO:0035242">
    <property type="term" value="F:protein-arginine omega-N asymmetric methyltransferase activity"/>
    <property type="evidence" value="ECO:0007669"/>
    <property type="project" value="UniProtKB-EC"/>
</dbReference>
<dbReference type="InterPro" id="IPR055135">
    <property type="entry name" value="PRMT_dom"/>
</dbReference>
<evidence type="ECO:0000256" key="1">
    <source>
        <dbReference type="ARBA" id="ARBA00004514"/>
    </source>
</evidence>
<evidence type="ECO:0000256" key="5">
    <source>
        <dbReference type="ARBA" id="ARBA00022679"/>
    </source>
</evidence>
<evidence type="ECO:0000256" key="7">
    <source>
        <dbReference type="ARBA" id="ARBA00022723"/>
    </source>
</evidence>
<dbReference type="InterPro" id="IPR029063">
    <property type="entry name" value="SAM-dependent_MTases_sf"/>
</dbReference>
<dbReference type="SUPFAM" id="SSF57667">
    <property type="entry name" value="beta-beta-alpha zinc fingers"/>
    <property type="match status" value="1"/>
</dbReference>
<dbReference type="FunFam" id="3.40.50.150:FF:000003">
    <property type="entry name" value="Blast:Protein arginine N-methyltransferase 1"/>
    <property type="match status" value="1"/>
</dbReference>
<dbReference type="CDD" id="cd02440">
    <property type="entry name" value="AdoMet_MTases"/>
    <property type="match status" value="1"/>
</dbReference>